<dbReference type="Proteomes" id="UP000053791">
    <property type="component" value="Unassembled WGS sequence"/>
</dbReference>
<gene>
    <name evidence="2" type="ORF">AVO45_10055</name>
</gene>
<evidence type="ECO:0000313" key="2">
    <source>
        <dbReference type="EMBL" id="KUJ76835.1"/>
    </source>
</evidence>
<evidence type="ECO:0008006" key="4">
    <source>
        <dbReference type="Google" id="ProtNLM"/>
    </source>
</evidence>
<dbReference type="RefSeq" id="WP_068347642.1">
    <property type="nucleotide sequence ID" value="NZ_LQBQ01000034.1"/>
</dbReference>
<evidence type="ECO:0000313" key="3">
    <source>
        <dbReference type="Proteomes" id="UP000053791"/>
    </source>
</evidence>
<dbReference type="EMBL" id="LQBQ01000034">
    <property type="protein sequence ID" value="KUJ76835.1"/>
    <property type="molecule type" value="Genomic_DNA"/>
</dbReference>
<protein>
    <recommendedName>
        <fullName evidence="4">UDP-N-acetylmuramate--alanine ligase</fullName>
    </recommendedName>
</protein>
<keyword evidence="1" id="KW-0812">Transmembrane</keyword>
<feature type="transmembrane region" description="Helical" evidence="1">
    <location>
        <begin position="52"/>
        <end position="70"/>
    </location>
</feature>
<dbReference type="OrthoDB" id="7862849at2"/>
<evidence type="ECO:0000256" key="1">
    <source>
        <dbReference type="SAM" id="Phobius"/>
    </source>
</evidence>
<organism evidence="2 3">
    <name type="scientific">Ruegeria marisrubri</name>
    <dbReference type="NCBI Taxonomy" id="1685379"/>
    <lineage>
        <taxon>Bacteria</taxon>
        <taxon>Pseudomonadati</taxon>
        <taxon>Pseudomonadota</taxon>
        <taxon>Alphaproteobacteria</taxon>
        <taxon>Rhodobacterales</taxon>
        <taxon>Roseobacteraceae</taxon>
        <taxon>Ruegeria</taxon>
    </lineage>
</organism>
<dbReference type="Pfam" id="PF10658">
    <property type="entry name" value="DUF2484"/>
    <property type="match status" value="1"/>
</dbReference>
<comment type="caution">
    <text evidence="2">The sequence shown here is derived from an EMBL/GenBank/DDBJ whole genome shotgun (WGS) entry which is preliminary data.</text>
</comment>
<accession>A0A0X3TM42</accession>
<keyword evidence="1" id="KW-1133">Transmembrane helix</keyword>
<reference evidence="2 3" key="1">
    <citation type="submission" date="2015-12" db="EMBL/GenBank/DDBJ databases">
        <authorList>
            <person name="Shamseldin A."/>
            <person name="Moawad H."/>
            <person name="Abd El-Rahim W.M."/>
            <person name="Sadowsky M.J."/>
        </authorList>
    </citation>
    <scope>NUCLEOTIDE SEQUENCE [LARGE SCALE GENOMIC DNA]</scope>
    <source>
        <strain evidence="2 3">ZGT118</strain>
    </source>
</reference>
<feature type="transmembrane region" description="Helical" evidence="1">
    <location>
        <begin position="29"/>
        <end position="47"/>
    </location>
</feature>
<sequence length="91" mass="10097">MTTSLILACVWAIAANLLAMTPSRDNHWTTAYVLIAIGIPLLGYVTYENGPWLGLLGLMAGMSVLRWPVIRFTRWTKAKMRGMKATDENNG</sequence>
<dbReference type="AlphaFoldDB" id="A0A0X3TM42"/>
<keyword evidence="3" id="KW-1185">Reference proteome</keyword>
<keyword evidence="1" id="KW-0472">Membrane</keyword>
<dbReference type="InterPro" id="IPR018919">
    <property type="entry name" value="DUF2484"/>
</dbReference>
<proteinExistence type="predicted"/>
<dbReference type="STRING" id="1685379.AVO45_10055"/>
<name>A0A0X3TM42_9RHOB</name>